<dbReference type="RefSeq" id="WP_121737462.1">
    <property type="nucleotide sequence ID" value="NZ_QXXG01000049.1"/>
</dbReference>
<keyword evidence="2" id="KW-0238">DNA-binding</keyword>
<evidence type="ECO:0000256" key="4">
    <source>
        <dbReference type="SAM" id="MobiDB-lite"/>
    </source>
</evidence>
<dbReference type="EMBL" id="RAYI01000094">
    <property type="protein sequence ID" value="RLT71818.1"/>
    <property type="molecule type" value="Genomic_DNA"/>
</dbReference>
<feature type="domain" description="Tyr recombinase" evidence="5">
    <location>
        <begin position="215"/>
        <end position="388"/>
    </location>
</feature>
<dbReference type="PANTHER" id="PTHR30349:SF64">
    <property type="entry name" value="PROPHAGE INTEGRASE INTD-RELATED"/>
    <property type="match status" value="1"/>
</dbReference>
<dbReference type="InterPro" id="IPR025269">
    <property type="entry name" value="SAM-like_dom"/>
</dbReference>
<dbReference type="GO" id="GO:0015074">
    <property type="term" value="P:DNA integration"/>
    <property type="evidence" value="ECO:0007669"/>
    <property type="project" value="InterPro"/>
</dbReference>
<evidence type="ECO:0000313" key="6">
    <source>
        <dbReference type="EMBL" id="RLT71818.1"/>
    </source>
</evidence>
<dbReference type="Gene3D" id="1.10.150.130">
    <property type="match status" value="1"/>
</dbReference>
<organism evidence="6 7">
    <name type="scientific">Parabacteroides distasonis</name>
    <dbReference type="NCBI Taxonomy" id="823"/>
    <lineage>
        <taxon>Bacteria</taxon>
        <taxon>Pseudomonadati</taxon>
        <taxon>Bacteroidota</taxon>
        <taxon>Bacteroidia</taxon>
        <taxon>Bacteroidales</taxon>
        <taxon>Tannerellaceae</taxon>
        <taxon>Parabacteroides</taxon>
    </lineage>
</organism>
<dbReference type="AlphaFoldDB" id="A0A3L7ZJC0"/>
<dbReference type="Pfam" id="PF17293">
    <property type="entry name" value="Arm-DNA-bind_5"/>
    <property type="match status" value="1"/>
</dbReference>
<dbReference type="Gene3D" id="1.10.443.10">
    <property type="entry name" value="Intergrase catalytic core"/>
    <property type="match status" value="1"/>
</dbReference>
<dbReference type="Pfam" id="PF13102">
    <property type="entry name" value="Phage_int_SAM_5"/>
    <property type="match status" value="1"/>
</dbReference>
<dbReference type="InterPro" id="IPR002104">
    <property type="entry name" value="Integrase_catalytic"/>
</dbReference>
<accession>A0A3L7ZJC0</accession>
<evidence type="ECO:0000256" key="2">
    <source>
        <dbReference type="ARBA" id="ARBA00023125"/>
    </source>
</evidence>
<dbReference type="InterPro" id="IPR010998">
    <property type="entry name" value="Integrase_recombinase_N"/>
</dbReference>
<gene>
    <name evidence="6" type="ORF">D7V78_19175</name>
</gene>
<dbReference type="InterPro" id="IPR013762">
    <property type="entry name" value="Integrase-like_cat_sf"/>
</dbReference>
<sequence>MRSTFKQLYYINRSKVKADGTTAIWCRISIDGKQAVLSTGIYCNPDDWNSKKGEVKDVRTNGRLSQYRQHIEDTYDTILKEQGVVSAELLKNTIVAESSLPTTLLQTGKQELERLKKRSVEIQSRSTYRQSIIFQDCIRLYIESVYDMQDIPLEEITEGFGNDYKTFLLKDLGCSTDKMNKCLCWLNRLLYLAVDREIIRANPIEDVEYEKKNPPKLKHISRNELKRLMATPFEDSNMELARRMFIFSSFCGLAYVDIHRLYPHHIGEAADGRKYIRKKRSKTNVEAFVPLHPVAEHILSLYNTTDDTNPVFPLPIRDILWHEVHSIGNALEFEENLSHHQARHTFGTLLISAGISIESIAKMMGHTNITSSQIYAKITDDKISKDMDKLMERRKKISAGEKINSENNKHQITSL</sequence>
<comment type="similarity">
    <text evidence="1">Belongs to the 'phage' integrase family.</text>
</comment>
<name>A0A3L7ZJC0_PARDI</name>
<dbReference type="InterPro" id="IPR050090">
    <property type="entry name" value="Tyrosine_recombinase_XerCD"/>
</dbReference>
<protein>
    <submittedName>
        <fullName evidence="6">Site-specific integrase</fullName>
    </submittedName>
</protein>
<proteinExistence type="inferred from homology"/>
<dbReference type="PANTHER" id="PTHR30349">
    <property type="entry name" value="PHAGE INTEGRASE-RELATED"/>
    <property type="match status" value="1"/>
</dbReference>
<dbReference type="Proteomes" id="UP000278164">
    <property type="component" value="Unassembled WGS sequence"/>
</dbReference>
<feature type="region of interest" description="Disordered" evidence="4">
    <location>
        <begin position="395"/>
        <end position="415"/>
    </location>
</feature>
<dbReference type="InterPro" id="IPR011010">
    <property type="entry name" value="DNA_brk_join_enz"/>
</dbReference>
<dbReference type="PROSITE" id="PS51898">
    <property type="entry name" value="TYR_RECOMBINASE"/>
    <property type="match status" value="1"/>
</dbReference>
<dbReference type="InterPro" id="IPR035386">
    <property type="entry name" value="Arm-DNA-bind_5"/>
</dbReference>
<keyword evidence="3" id="KW-0233">DNA recombination</keyword>
<dbReference type="OrthoDB" id="1493636at2"/>
<reference evidence="6 7" key="1">
    <citation type="submission" date="2018-09" db="EMBL/GenBank/DDBJ databases">
        <title>Murine metabolic-syndrome-specific gut microbial biobank.</title>
        <authorList>
            <person name="Liu C."/>
        </authorList>
    </citation>
    <scope>NUCLEOTIDE SEQUENCE [LARGE SCALE GENOMIC DNA]</scope>
    <source>
        <strain evidence="6 7">8-P5</strain>
    </source>
</reference>
<comment type="caution">
    <text evidence="6">The sequence shown here is derived from an EMBL/GenBank/DDBJ whole genome shotgun (WGS) entry which is preliminary data.</text>
</comment>
<evidence type="ECO:0000256" key="3">
    <source>
        <dbReference type="ARBA" id="ARBA00023172"/>
    </source>
</evidence>
<dbReference type="GO" id="GO:0003677">
    <property type="term" value="F:DNA binding"/>
    <property type="evidence" value="ECO:0007669"/>
    <property type="project" value="UniProtKB-KW"/>
</dbReference>
<dbReference type="SUPFAM" id="SSF56349">
    <property type="entry name" value="DNA breaking-rejoining enzymes"/>
    <property type="match status" value="1"/>
</dbReference>
<dbReference type="GO" id="GO:0006310">
    <property type="term" value="P:DNA recombination"/>
    <property type="evidence" value="ECO:0007669"/>
    <property type="project" value="UniProtKB-KW"/>
</dbReference>
<evidence type="ECO:0000313" key="7">
    <source>
        <dbReference type="Proteomes" id="UP000278164"/>
    </source>
</evidence>
<dbReference type="CDD" id="cd01185">
    <property type="entry name" value="INTN1_C_like"/>
    <property type="match status" value="1"/>
</dbReference>
<dbReference type="Pfam" id="PF00589">
    <property type="entry name" value="Phage_integrase"/>
    <property type="match status" value="1"/>
</dbReference>
<evidence type="ECO:0000256" key="1">
    <source>
        <dbReference type="ARBA" id="ARBA00008857"/>
    </source>
</evidence>
<evidence type="ECO:0000259" key="5">
    <source>
        <dbReference type="PROSITE" id="PS51898"/>
    </source>
</evidence>